<accession>A0A133KKY8</accession>
<dbReference type="AlphaFoldDB" id="A0A133KKY8"/>
<evidence type="ECO:0000313" key="1">
    <source>
        <dbReference type="EMBL" id="KWZ80329.1"/>
    </source>
</evidence>
<dbReference type="Proteomes" id="UP000070376">
    <property type="component" value="Unassembled WGS sequence"/>
</dbReference>
<protein>
    <submittedName>
        <fullName evidence="1">Uncharacterized protein</fullName>
    </submittedName>
</protein>
<dbReference type="EMBL" id="LRPN01000093">
    <property type="protein sequence ID" value="KWZ80329.1"/>
    <property type="molecule type" value="Genomic_DNA"/>
</dbReference>
<comment type="caution">
    <text evidence="1">The sequence shown here is derived from an EMBL/GenBank/DDBJ whole genome shotgun (WGS) entry which is preliminary data.</text>
</comment>
<organism evidence="1 2">
    <name type="scientific">Heyndrickxia coagulans</name>
    <name type="common">Weizmannia coagulans</name>
    <dbReference type="NCBI Taxonomy" id="1398"/>
    <lineage>
        <taxon>Bacteria</taxon>
        <taxon>Bacillati</taxon>
        <taxon>Bacillota</taxon>
        <taxon>Bacilli</taxon>
        <taxon>Bacillales</taxon>
        <taxon>Bacillaceae</taxon>
        <taxon>Heyndrickxia</taxon>
    </lineage>
</organism>
<dbReference type="PATRIC" id="fig|1398.22.peg.2322"/>
<gene>
    <name evidence="1" type="ORF">HMPREF3213_02315</name>
</gene>
<proteinExistence type="predicted"/>
<reference evidence="2" key="1">
    <citation type="submission" date="2016-01" db="EMBL/GenBank/DDBJ databases">
        <authorList>
            <person name="Mitreva M."/>
            <person name="Pepin K.H."/>
            <person name="Mihindukulasuriya K.A."/>
            <person name="Fulton R."/>
            <person name="Fronick C."/>
            <person name="O'Laughlin M."/>
            <person name="Miner T."/>
            <person name="Herter B."/>
            <person name="Rosa B.A."/>
            <person name="Cordes M."/>
            <person name="Tomlinson C."/>
            <person name="Wollam A."/>
            <person name="Palsikar V.B."/>
            <person name="Mardis E.R."/>
            <person name="Wilson R.K."/>
        </authorList>
    </citation>
    <scope>NUCLEOTIDE SEQUENCE [LARGE SCALE GENOMIC DNA]</scope>
    <source>
        <strain evidence="2">GED7749B</strain>
    </source>
</reference>
<name>A0A133KKY8_HEYCO</name>
<evidence type="ECO:0000313" key="2">
    <source>
        <dbReference type="Proteomes" id="UP000070376"/>
    </source>
</evidence>
<sequence>MLILRDDVLSCNWRKAKNGALYFVNWGRINEKSVLCQPKNFIFNKMAAHKRTNINLQQEENVRVFY</sequence>